<reference evidence="15" key="1">
    <citation type="submission" date="2023-03" db="EMBL/GenBank/DDBJ databases">
        <title>Mating type loci evolution in Malassezia.</title>
        <authorList>
            <person name="Coelho M.A."/>
        </authorList>
    </citation>
    <scope>NUCLEOTIDE SEQUENCE</scope>
    <source>
        <strain evidence="15">CBS 7876</strain>
    </source>
</reference>
<dbReference type="Proteomes" id="UP001214603">
    <property type="component" value="Chromosome 2"/>
</dbReference>
<evidence type="ECO:0000256" key="1">
    <source>
        <dbReference type="ARBA" id="ARBA00000436"/>
    </source>
</evidence>
<dbReference type="InterPro" id="IPR033851">
    <property type="entry name" value="M3A_MIP"/>
</dbReference>
<evidence type="ECO:0000256" key="7">
    <source>
        <dbReference type="ARBA" id="ARBA00022801"/>
    </source>
</evidence>
<proteinExistence type="inferred from homology"/>
<dbReference type="InterPro" id="IPR045090">
    <property type="entry name" value="Pept_M3A_M3B"/>
</dbReference>
<dbReference type="FunFam" id="3.40.390.10:FF:000055">
    <property type="entry name" value="Related to mitochondrial intermediate peptidase"/>
    <property type="match status" value="1"/>
</dbReference>
<dbReference type="SUPFAM" id="SSF55486">
    <property type="entry name" value="Metalloproteases ('zincins'), catalytic domain"/>
    <property type="match status" value="1"/>
</dbReference>
<evidence type="ECO:0000256" key="9">
    <source>
        <dbReference type="ARBA" id="ARBA00022946"/>
    </source>
</evidence>
<dbReference type="GO" id="GO:0006518">
    <property type="term" value="P:peptide metabolic process"/>
    <property type="evidence" value="ECO:0007669"/>
    <property type="project" value="TreeGrafter"/>
</dbReference>
<dbReference type="InterPro" id="IPR024079">
    <property type="entry name" value="MetalloPept_cat_dom_sf"/>
</dbReference>
<protein>
    <recommendedName>
        <fullName evidence="4">mitochondrial intermediate peptidase</fullName>
        <ecNumber evidence="4">3.4.24.59</ecNumber>
    </recommendedName>
</protein>
<evidence type="ECO:0000256" key="3">
    <source>
        <dbReference type="ARBA" id="ARBA00006040"/>
    </source>
</evidence>
<keyword evidence="16" id="KW-1185">Reference proteome</keyword>
<evidence type="ECO:0000256" key="13">
    <source>
        <dbReference type="RuleBase" id="RU003435"/>
    </source>
</evidence>
<dbReference type="EMBL" id="CP119935">
    <property type="protein sequence ID" value="WFD02406.1"/>
    <property type="molecule type" value="Genomic_DNA"/>
</dbReference>
<evidence type="ECO:0000256" key="4">
    <source>
        <dbReference type="ARBA" id="ARBA00012441"/>
    </source>
</evidence>
<evidence type="ECO:0000256" key="2">
    <source>
        <dbReference type="ARBA" id="ARBA00004305"/>
    </source>
</evidence>
<gene>
    <name evidence="15" type="primary">OCT1</name>
    <name evidence="15" type="ORF">MOBT1_001088</name>
</gene>
<name>A0AAF0IVU3_9BASI</name>
<feature type="domain" description="Peptidase M3A/M3B catalytic" evidence="14">
    <location>
        <begin position="323"/>
        <end position="802"/>
    </location>
</feature>
<organism evidence="15 16">
    <name type="scientific">Malassezia obtusa</name>
    <dbReference type="NCBI Taxonomy" id="76774"/>
    <lineage>
        <taxon>Eukaryota</taxon>
        <taxon>Fungi</taxon>
        <taxon>Dikarya</taxon>
        <taxon>Basidiomycota</taxon>
        <taxon>Ustilaginomycotina</taxon>
        <taxon>Malasseziomycetes</taxon>
        <taxon>Malasseziales</taxon>
        <taxon>Malasseziaceae</taxon>
        <taxon>Malassezia</taxon>
    </lineage>
</organism>
<sequence>MAAYLAVRSVRPGRAARIVRAARSLVTSCESQRPLDIMPHDAKVKRWRFEPRQLHLSRSSAAETSALAAGVPSAVEKDHETLRDLLDKPRIPAKMDVAGIPTGLFQVDALREPQAFMTLAEKTLVRAQLLVHRIARAGEPGAPREELARVINNLDRLSDLLCGVIDMAELVRHAHPNAAWSEASNAAYEYLCNFMNILNTHTGLYDSLKRAMDDAEIWAAMSEEARVVATIFLRDFEKSGIHLPPQERERFVALSDEILVLGRAFLQDLSARTSDQVTDFPLDLLQGMDASLVKSLRAQSGFMRRSNTIPVVPGSWELHCINKYAPDERARRLAYLVTYTGRHGPVDVLEHLLRARHELAVLTGKSSFAEMTLVDKMAATPNNVDSFLQLTAQAQRPSAVAMLNALRALKSNPEEPVQAWDREYLCDQYLERHRPADLQPLSPYLSLGSVFTGLSRLFYLLYGIHFRAAPVRPGEVWSPDVLKLEVVDETEGGVIGTIYCDLYARANKPPSAAHYTVRCSRRVDQDDPENDMRFGYSDELPRDVDLSNLLDVEGVPSPGRAGRFQLPVVVLMTDFQWPSIAHGGVSLLRWQEVETLFHEMGHAIHSMIGRTEFHNVSGTRCATDFVELPSILMEHFLVNPAVLGLTAHHHRTGAPLPYEQLDAHLQTQRQLDALDTQHQIVLAQLDQQYHSDRAGSPDFSTTAELHQVQSRIGLFPSVPDATWQGQFGHLFGYGATYYSYLFDRAIAARVWNKVFARKPLSREAGETFKKEVLQHGGGKNPWTMLSTVLRDDQIAAGDAHAMQTVGRWGLGHTDS</sequence>
<keyword evidence="7 13" id="KW-0378">Hydrolase</keyword>
<keyword evidence="6 13" id="KW-0479">Metal-binding</keyword>
<comment type="function">
    <text evidence="12">Cleaves proteins, imported into the mitochondrion, to their mature size. While most mitochondrial precursor proteins are processed to the mature form in one step by mitochondrial processing peptidase (MPP), the sequential cleavage by MIP of an octapeptide after initial processing by MPP is a required step for a subgroup of nuclear-encoded precursor proteins destined for the matrix or the inner membrane.</text>
</comment>
<accession>A0AAF0IVU3</accession>
<evidence type="ECO:0000313" key="15">
    <source>
        <dbReference type="EMBL" id="WFD02406.1"/>
    </source>
</evidence>
<evidence type="ECO:0000256" key="8">
    <source>
        <dbReference type="ARBA" id="ARBA00022833"/>
    </source>
</evidence>
<dbReference type="Pfam" id="PF01432">
    <property type="entry name" value="Peptidase_M3"/>
    <property type="match status" value="1"/>
</dbReference>
<dbReference type="InterPro" id="IPR024077">
    <property type="entry name" value="Neurolysin/TOP_dom2"/>
</dbReference>
<comment type="similarity">
    <text evidence="3 13">Belongs to the peptidase M3 family.</text>
</comment>
<dbReference type="EC" id="3.4.24.59" evidence="4"/>
<dbReference type="PANTHER" id="PTHR11804">
    <property type="entry name" value="PROTEASE M3 THIMET OLIGOPEPTIDASE-RELATED"/>
    <property type="match status" value="1"/>
</dbReference>
<dbReference type="GO" id="GO:0006627">
    <property type="term" value="P:protein processing involved in protein targeting to mitochondrion"/>
    <property type="evidence" value="ECO:0007669"/>
    <property type="project" value="TreeGrafter"/>
</dbReference>
<evidence type="ECO:0000259" key="14">
    <source>
        <dbReference type="Pfam" id="PF01432"/>
    </source>
</evidence>
<dbReference type="PANTHER" id="PTHR11804:SF79">
    <property type="entry name" value="MITOCHONDRIAL INTERMEDIATE PEPTIDASE"/>
    <property type="match status" value="1"/>
</dbReference>
<keyword evidence="5 13" id="KW-0645">Protease</keyword>
<keyword evidence="9" id="KW-0809">Transit peptide</keyword>
<evidence type="ECO:0000256" key="6">
    <source>
        <dbReference type="ARBA" id="ARBA00022723"/>
    </source>
</evidence>
<dbReference type="GO" id="GO:0046872">
    <property type="term" value="F:metal ion binding"/>
    <property type="evidence" value="ECO:0007669"/>
    <property type="project" value="UniProtKB-UniRule"/>
</dbReference>
<dbReference type="CDD" id="cd06457">
    <property type="entry name" value="M3A_MIP"/>
    <property type="match status" value="1"/>
</dbReference>
<comment type="catalytic activity">
    <reaction evidence="1">
        <text>Release of an N-terminal octapeptide as second stage of processing of some proteins imported into the mitochondrion.</text>
        <dbReference type="EC" id="3.4.24.59"/>
    </reaction>
</comment>
<evidence type="ECO:0000256" key="10">
    <source>
        <dbReference type="ARBA" id="ARBA00023049"/>
    </source>
</evidence>
<comment type="cofactor">
    <cofactor evidence="13">
        <name>Zn(2+)</name>
        <dbReference type="ChEBI" id="CHEBI:29105"/>
    </cofactor>
    <text evidence="13">Binds 1 zinc ion.</text>
</comment>
<evidence type="ECO:0000256" key="12">
    <source>
        <dbReference type="ARBA" id="ARBA00025208"/>
    </source>
</evidence>
<dbReference type="AlphaFoldDB" id="A0AAF0IVU3"/>
<dbReference type="InterPro" id="IPR001567">
    <property type="entry name" value="Pept_M3A_M3B_dom"/>
</dbReference>
<evidence type="ECO:0000256" key="11">
    <source>
        <dbReference type="ARBA" id="ARBA00023128"/>
    </source>
</evidence>
<keyword evidence="11" id="KW-0496">Mitochondrion</keyword>
<keyword evidence="10 13" id="KW-0482">Metalloprotease</keyword>
<evidence type="ECO:0000256" key="5">
    <source>
        <dbReference type="ARBA" id="ARBA00022670"/>
    </source>
</evidence>
<dbReference type="Gene3D" id="1.10.1370.10">
    <property type="entry name" value="Neurolysin, domain 3"/>
    <property type="match status" value="1"/>
</dbReference>
<evidence type="ECO:0000313" key="16">
    <source>
        <dbReference type="Proteomes" id="UP001214603"/>
    </source>
</evidence>
<dbReference type="Gene3D" id="3.40.390.10">
    <property type="entry name" value="Collagenase (Catalytic Domain)"/>
    <property type="match status" value="1"/>
</dbReference>
<keyword evidence="8 13" id="KW-0862">Zinc</keyword>
<comment type="subcellular location">
    <subcellularLocation>
        <location evidence="2">Mitochondrion matrix</location>
    </subcellularLocation>
</comment>
<dbReference type="GO" id="GO:0004222">
    <property type="term" value="F:metalloendopeptidase activity"/>
    <property type="evidence" value="ECO:0007669"/>
    <property type="project" value="UniProtKB-EC"/>
</dbReference>
<dbReference type="GO" id="GO:0005759">
    <property type="term" value="C:mitochondrial matrix"/>
    <property type="evidence" value="ECO:0007669"/>
    <property type="project" value="UniProtKB-SubCell"/>
</dbReference>